<dbReference type="SUPFAM" id="SSF103032">
    <property type="entry name" value="Hypothetical protein YwqG"/>
    <property type="match status" value="1"/>
</dbReference>
<evidence type="ECO:0000313" key="1">
    <source>
        <dbReference type="EMBL" id="SFB87773.1"/>
    </source>
</evidence>
<dbReference type="STRING" id="910347.SAMN05421773_101354"/>
<reference evidence="1 2" key="1">
    <citation type="submission" date="2016-10" db="EMBL/GenBank/DDBJ databases">
        <authorList>
            <person name="de Groot N.N."/>
        </authorList>
    </citation>
    <scope>NUCLEOTIDE SEQUENCE [LARGE SCALE GENOMIC DNA]</scope>
    <source>
        <strain evidence="1 2">CGMCC 4.5739</strain>
    </source>
</reference>
<proteinExistence type="predicted"/>
<organism evidence="1 2">
    <name type="scientific">Streptomyces aidingensis</name>
    <dbReference type="NCBI Taxonomy" id="910347"/>
    <lineage>
        <taxon>Bacteria</taxon>
        <taxon>Bacillati</taxon>
        <taxon>Actinomycetota</taxon>
        <taxon>Actinomycetes</taxon>
        <taxon>Kitasatosporales</taxon>
        <taxon>Streptomycetaceae</taxon>
        <taxon>Streptomyces</taxon>
    </lineage>
</organism>
<gene>
    <name evidence="1" type="ORF">SAMN05421773_101354</name>
</gene>
<dbReference type="EMBL" id="FOLM01000001">
    <property type="protein sequence ID" value="SFB87773.1"/>
    <property type="molecule type" value="Genomic_DNA"/>
</dbReference>
<dbReference type="RefSeq" id="WP_245833738.1">
    <property type="nucleotide sequence ID" value="NZ_FOLM01000001.1"/>
</dbReference>
<accession>A0A1I1ES97</accession>
<sequence>MVRHTPPRPVPIEELCPELAPFRREAVRLHPRSGSPTCRDSSVGGPLLWPEEEPWPICPGRQGDVSYAGHEEPVPYIPIAQVYRSDAPWTPFPEGRDLLQVLWCPYDHGEFCYPLPMVRWRSAAPVARVASAPPPPAGASEDYVPDPCILHPEPVVEYPSSDLPDEVADRIRDRLDRLETETGWMYHYHLADAPGIKLGGYPGWTQEPCWPGCPSCGKRMEHLITVSSWECDGESWRTWLPTEDRVIENGRETRRQGVINAAGLMLGDAGGVYIFECPRCPDRPLGHWFDCS</sequence>
<evidence type="ECO:0008006" key="3">
    <source>
        <dbReference type="Google" id="ProtNLM"/>
    </source>
</evidence>
<dbReference type="Proteomes" id="UP000199207">
    <property type="component" value="Unassembled WGS sequence"/>
</dbReference>
<protein>
    <recommendedName>
        <fullName evidence="3">DUF1963 domain-containing protein</fullName>
    </recommendedName>
</protein>
<keyword evidence="2" id="KW-1185">Reference proteome</keyword>
<dbReference type="Gene3D" id="2.30.320.10">
    <property type="entry name" value="YwqG-like"/>
    <property type="match status" value="1"/>
</dbReference>
<dbReference type="AlphaFoldDB" id="A0A1I1ES97"/>
<name>A0A1I1ES97_9ACTN</name>
<dbReference type="InterPro" id="IPR035948">
    <property type="entry name" value="YwqG-like_sf"/>
</dbReference>
<evidence type="ECO:0000313" key="2">
    <source>
        <dbReference type="Proteomes" id="UP000199207"/>
    </source>
</evidence>